<keyword evidence="1" id="KW-1133">Transmembrane helix</keyword>
<organism evidence="3">
    <name type="scientific">Opuntia streptacantha</name>
    <name type="common">Prickly pear cactus</name>
    <name type="synonym">Opuntia cardona</name>
    <dbReference type="NCBI Taxonomy" id="393608"/>
    <lineage>
        <taxon>Eukaryota</taxon>
        <taxon>Viridiplantae</taxon>
        <taxon>Streptophyta</taxon>
        <taxon>Embryophyta</taxon>
        <taxon>Tracheophyta</taxon>
        <taxon>Spermatophyta</taxon>
        <taxon>Magnoliopsida</taxon>
        <taxon>eudicotyledons</taxon>
        <taxon>Gunneridae</taxon>
        <taxon>Pentapetalae</taxon>
        <taxon>Caryophyllales</taxon>
        <taxon>Cactineae</taxon>
        <taxon>Cactaceae</taxon>
        <taxon>Opuntioideae</taxon>
        <taxon>Opuntia</taxon>
    </lineage>
</organism>
<evidence type="ECO:0000256" key="2">
    <source>
        <dbReference type="SAM" id="SignalP"/>
    </source>
</evidence>
<accession>A0A7C9F176</accession>
<reference evidence="3" key="1">
    <citation type="journal article" date="2013" name="J. Plant Res.">
        <title>Effect of fungi and light on seed germination of three Opuntia species from semiarid lands of central Mexico.</title>
        <authorList>
            <person name="Delgado-Sanchez P."/>
            <person name="Jimenez-Bremont J.F."/>
            <person name="Guerrero-Gonzalez Mde L."/>
            <person name="Flores J."/>
        </authorList>
    </citation>
    <scope>NUCLEOTIDE SEQUENCE</scope>
    <source>
        <tissue evidence="3">Cladode</tissue>
    </source>
</reference>
<reference evidence="3" key="2">
    <citation type="submission" date="2020-07" db="EMBL/GenBank/DDBJ databases">
        <authorList>
            <person name="Vera ALvarez R."/>
            <person name="Arias-Moreno D.M."/>
            <person name="Jimenez-Jacinto V."/>
            <person name="Jimenez-Bremont J.F."/>
            <person name="Swaminathan K."/>
            <person name="Moose S.P."/>
            <person name="Guerrero-Gonzalez M.L."/>
            <person name="Marino-Ramirez L."/>
            <person name="Landsman D."/>
            <person name="Rodriguez-Kessler M."/>
            <person name="Delgado-Sanchez P."/>
        </authorList>
    </citation>
    <scope>NUCLEOTIDE SEQUENCE</scope>
    <source>
        <tissue evidence="3">Cladode</tissue>
    </source>
</reference>
<feature type="signal peptide" evidence="2">
    <location>
        <begin position="1"/>
        <end position="19"/>
    </location>
</feature>
<evidence type="ECO:0000313" key="3">
    <source>
        <dbReference type="EMBL" id="MBA4674448.1"/>
    </source>
</evidence>
<dbReference type="EMBL" id="GISG01262568">
    <property type="protein sequence ID" value="MBA4674448.1"/>
    <property type="molecule type" value="Transcribed_RNA"/>
</dbReference>
<proteinExistence type="predicted"/>
<keyword evidence="2" id="KW-0732">Signal</keyword>
<feature type="chain" id="PRO_5028474336" evidence="2">
    <location>
        <begin position="20"/>
        <end position="135"/>
    </location>
</feature>
<feature type="transmembrane region" description="Helical" evidence="1">
    <location>
        <begin position="70"/>
        <end position="91"/>
    </location>
</feature>
<evidence type="ECO:0000256" key="1">
    <source>
        <dbReference type="SAM" id="Phobius"/>
    </source>
</evidence>
<keyword evidence="1" id="KW-0812">Transmembrane</keyword>
<keyword evidence="1" id="KW-0472">Membrane</keyword>
<feature type="transmembrane region" description="Helical" evidence="1">
    <location>
        <begin position="111"/>
        <end position="132"/>
    </location>
</feature>
<sequence>MFSCCRSLGSHFLLALCLAQLKKMKLMHFANALAIFFELCIVVYCFRICLYKQDINPPPKKTKNNEPSILMIFIVLGSSMIRFIKSFAHFLSMFLMICALRKHISFYGTQILLSYGGIWCILPYPIVFKTFYIEY</sequence>
<dbReference type="AlphaFoldDB" id="A0A7C9F176"/>
<name>A0A7C9F176_OPUST</name>
<protein>
    <submittedName>
        <fullName evidence="3">Uncharacterized protein</fullName>
    </submittedName>
</protein>
<feature type="transmembrane region" description="Helical" evidence="1">
    <location>
        <begin position="29"/>
        <end position="50"/>
    </location>
</feature>